<dbReference type="EMBL" id="JZXC01000022">
    <property type="protein sequence ID" value="KKA05893.1"/>
    <property type="molecule type" value="Genomic_DNA"/>
</dbReference>
<dbReference type="Pfam" id="PF00353">
    <property type="entry name" value="HemolysinCabind"/>
    <property type="match status" value="2"/>
</dbReference>
<dbReference type="PANTHER" id="PTHR38340:SF1">
    <property type="entry name" value="S-LAYER PROTEIN"/>
    <property type="match status" value="1"/>
</dbReference>
<accession>A0A0F4XKP9</accession>
<keyword evidence="5" id="KW-0106">Calcium</keyword>
<reference evidence="7 8" key="1">
    <citation type="submission" date="2015-03" db="EMBL/GenBank/DDBJ databases">
        <title>Pseudomonas fluorescens 1855-344 Genome sequencing and assembly.</title>
        <authorList>
            <person name="Eng W.W.H."/>
            <person name="Gan H.M."/>
            <person name="Savka M.A."/>
        </authorList>
    </citation>
    <scope>NUCLEOTIDE SEQUENCE [LARGE SCALE GENOMIC DNA]</scope>
    <source>
        <strain evidence="7 8">1855-344</strain>
    </source>
</reference>
<protein>
    <submittedName>
        <fullName evidence="7">Type I secretion target</fullName>
    </submittedName>
</protein>
<dbReference type="InterPro" id="IPR018511">
    <property type="entry name" value="Hemolysin-typ_Ca-bd_CS"/>
</dbReference>
<dbReference type="Gene3D" id="2.150.10.10">
    <property type="entry name" value="Serralysin-like metalloprotease, C-terminal"/>
    <property type="match status" value="2"/>
</dbReference>
<evidence type="ECO:0000313" key="8">
    <source>
        <dbReference type="Proteomes" id="UP000033662"/>
    </source>
</evidence>
<organism evidence="7 8">
    <name type="scientific">Pseudomonas kilonensis</name>
    <dbReference type="NCBI Taxonomy" id="132476"/>
    <lineage>
        <taxon>Bacteria</taxon>
        <taxon>Pseudomonadati</taxon>
        <taxon>Pseudomonadota</taxon>
        <taxon>Gammaproteobacteria</taxon>
        <taxon>Pseudomonadales</taxon>
        <taxon>Pseudomonadaceae</taxon>
        <taxon>Pseudomonas</taxon>
    </lineage>
</organism>
<dbReference type="AlphaFoldDB" id="A0A0F4XKP9"/>
<evidence type="ECO:0000256" key="3">
    <source>
        <dbReference type="ARBA" id="ARBA00022525"/>
    </source>
</evidence>
<evidence type="ECO:0000256" key="4">
    <source>
        <dbReference type="ARBA" id="ARBA00022737"/>
    </source>
</evidence>
<keyword evidence="4" id="KW-0677">Repeat</keyword>
<dbReference type="SUPFAM" id="SSF63829">
    <property type="entry name" value="Calcium-dependent phosphotriesterase"/>
    <property type="match status" value="1"/>
</dbReference>
<dbReference type="GO" id="GO:0005615">
    <property type="term" value="C:extracellular space"/>
    <property type="evidence" value="ECO:0007669"/>
    <property type="project" value="InterPro"/>
</dbReference>
<evidence type="ECO:0000256" key="5">
    <source>
        <dbReference type="ARBA" id="ARBA00022837"/>
    </source>
</evidence>
<dbReference type="PANTHER" id="PTHR38340">
    <property type="entry name" value="S-LAYER PROTEIN"/>
    <property type="match status" value="1"/>
</dbReference>
<dbReference type="Proteomes" id="UP000033662">
    <property type="component" value="Unassembled WGS sequence"/>
</dbReference>
<evidence type="ECO:0000259" key="6">
    <source>
        <dbReference type="Pfam" id="PF08548"/>
    </source>
</evidence>
<dbReference type="PATRIC" id="fig|132476.4.peg.2747"/>
<proteinExistence type="predicted"/>
<name>A0A0F4XKP9_9PSED</name>
<dbReference type="SUPFAM" id="SSF51120">
    <property type="entry name" value="beta-Roll"/>
    <property type="match status" value="2"/>
</dbReference>
<dbReference type="NCBIfam" id="TIGR02608">
    <property type="entry name" value="delta_60_rpt"/>
    <property type="match status" value="5"/>
</dbReference>
<dbReference type="Gene3D" id="2.80.10.50">
    <property type="match status" value="2"/>
</dbReference>
<evidence type="ECO:0000256" key="2">
    <source>
        <dbReference type="ARBA" id="ARBA00004613"/>
    </source>
</evidence>
<evidence type="ECO:0000256" key="1">
    <source>
        <dbReference type="ARBA" id="ARBA00001913"/>
    </source>
</evidence>
<dbReference type="InterPro" id="IPR011049">
    <property type="entry name" value="Serralysin-like_metalloprot_C"/>
</dbReference>
<dbReference type="InterPro" id="IPR013431">
    <property type="entry name" value="Delta_60_rpt"/>
</dbReference>
<gene>
    <name evidence="7" type="ORF">VP02_20530</name>
</gene>
<sequence>MSQSISPAASTAQKTGMVATTLWGSDKIAGIAVDPDGAIWLGAYSRLGLGGEEDSSFTGSLVRFNANGSLDRNFSGDGRSLLPVSLDIEDGGNAAVQPEGGYLVARYVNVDNVWVSGISRNLADGSLDTSFGNGGTVTVPFYWNEDLGQQASFSVQRDGSFFASAGYPSGEIYIARFDATGTLVSSFGEAGVLHLPASVGIHPSGTFDVSLQGDGKVLVTGQDTLTRLNPDGTLDSSFANGGSLALDVHADALVIQDDGKILLAGASGGVATVIRLNADGSLDTAFGDQGRVSWGSESAPFAVADLIVLADGKLLIGGSQGTSADGYLAALVQLTPDGRLDHSFGNPDDGYYHLDGGGDADFLLGTASFDDAILGGAGNDLLDGQQGRDLLTGGAGADTFRYQSVTDSYRTATAAHSDRITDFDPSTDTLDLASLGFLGLGNGHDGTLAIRVNESGTRTYLKSFEANADGERFEVVFDGNLGQALNETNLLFQQARLMGTEGADRLQGNARGEIIEGFAGDDRLYGALGNDVLVGGEGRDLLAGGGNNDVFRFDGLSDSYRTATENHTDRLVDYTVGEDTIDLSALGFTRLGNGYNGTLDVIFNEAKDLTYLKSYEADASGARFELSLVGDHSGYGDLNITFAEPAEEEAIQLIGVANDFWV</sequence>
<dbReference type="PROSITE" id="PS00330">
    <property type="entry name" value="HEMOLYSIN_CALCIUM"/>
    <property type="match status" value="3"/>
</dbReference>
<dbReference type="InterPro" id="IPR001343">
    <property type="entry name" value="Hemolysn_Ca-bd"/>
</dbReference>
<dbReference type="InterPro" id="IPR013858">
    <property type="entry name" value="Peptidase_M10B_C"/>
</dbReference>
<dbReference type="OrthoDB" id="224783at2"/>
<comment type="caution">
    <text evidence="7">The sequence shown here is derived from an EMBL/GenBank/DDBJ whole genome shotgun (WGS) entry which is preliminary data.</text>
</comment>
<evidence type="ECO:0000313" key="7">
    <source>
        <dbReference type="EMBL" id="KKA05893.1"/>
    </source>
</evidence>
<comment type="cofactor">
    <cofactor evidence="1">
        <name>Ca(2+)</name>
        <dbReference type="ChEBI" id="CHEBI:29108"/>
    </cofactor>
</comment>
<feature type="domain" description="Peptidase M10 serralysin C-terminal" evidence="6">
    <location>
        <begin position="534"/>
        <end position="637"/>
    </location>
</feature>
<dbReference type="PRINTS" id="PR00313">
    <property type="entry name" value="CABNDNGRPT"/>
</dbReference>
<dbReference type="GO" id="GO:0005509">
    <property type="term" value="F:calcium ion binding"/>
    <property type="evidence" value="ECO:0007669"/>
    <property type="project" value="InterPro"/>
</dbReference>
<dbReference type="InterPro" id="IPR050557">
    <property type="entry name" value="RTX_toxin/Mannuronan_C5-epim"/>
</dbReference>
<dbReference type="Pfam" id="PF08548">
    <property type="entry name" value="Peptidase_M10_C"/>
    <property type="match status" value="1"/>
</dbReference>
<dbReference type="Pfam" id="PF17164">
    <property type="entry name" value="DUF5122"/>
    <property type="match status" value="5"/>
</dbReference>
<keyword evidence="3" id="KW-0964">Secreted</keyword>
<comment type="subcellular location">
    <subcellularLocation>
        <location evidence="2">Secreted</location>
    </subcellularLocation>
</comment>